<reference evidence="3" key="2">
    <citation type="submission" date="2015-01" db="EMBL/GenBank/DDBJ databases">
        <title>Evolutionary Origins and Diversification of the Mycorrhizal Mutualists.</title>
        <authorList>
            <consortium name="DOE Joint Genome Institute"/>
            <consortium name="Mycorrhizal Genomics Consortium"/>
            <person name="Kohler A."/>
            <person name="Kuo A."/>
            <person name="Nagy L.G."/>
            <person name="Floudas D."/>
            <person name="Copeland A."/>
            <person name="Barry K.W."/>
            <person name="Cichocki N."/>
            <person name="Veneault-Fourrey C."/>
            <person name="LaButti K."/>
            <person name="Lindquist E.A."/>
            <person name="Lipzen A."/>
            <person name="Lundell T."/>
            <person name="Morin E."/>
            <person name="Murat C."/>
            <person name="Riley R."/>
            <person name="Ohm R."/>
            <person name="Sun H."/>
            <person name="Tunlid A."/>
            <person name="Henrissat B."/>
            <person name="Grigoriev I.V."/>
            <person name="Hibbett D.S."/>
            <person name="Martin F."/>
        </authorList>
    </citation>
    <scope>NUCLEOTIDE SEQUENCE [LARGE SCALE GENOMIC DNA]</scope>
    <source>
        <strain evidence="3">ATCC 200175</strain>
    </source>
</reference>
<evidence type="ECO:0000313" key="3">
    <source>
        <dbReference type="Proteomes" id="UP000053647"/>
    </source>
</evidence>
<feature type="compositionally biased region" description="Polar residues" evidence="1">
    <location>
        <begin position="191"/>
        <end position="209"/>
    </location>
</feature>
<accession>A0A0C9U770</accession>
<dbReference type="Proteomes" id="UP000053647">
    <property type="component" value="Unassembled WGS sequence"/>
</dbReference>
<feature type="compositionally biased region" description="Basic and acidic residues" evidence="1">
    <location>
        <begin position="220"/>
        <end position="232"/>
    </location>
</feature>
<feature type="compositionally biased region" description="Basic and acidic residues" evidence="1">
    <location>
        <begin position="17"/>
        <end position="26"/>
    </location>
</feature>
<dbReference type="AlphaFoldDB" id="A0A0C9U770"/>
<feature type="region of interest" description="Disordered" evidence="1">
    <location>
        <begin position="1"/>
        <end position="44"/>
    </location>
</feature>
<name>A0A0C9U770_PAXIN</name>
<protein>
    <submittedName>
        <fullName evidence="2">Unplaced genomic scaffold PAXINscaffold_15, whole genome shotgun sequence</fullName>
    </submittedName>
</protein>
<dbReference type="OrthoDB" id="10541270at2759"/>
<dbReference type="EMBL" id="KN819337">
    <property type="protein sequence ID" value="KIJ15257.1"/>
    <property type="molecule type" value="Genomic_DNA"/>
</dbReference>
<sequence>MYQVATRAISTNGNQSAREELKEGVEKAATATGPGKGATDHRASNVSLIKLTSSQVNLPRARVDVPHHLHTSEPPNPPPTSPSLPVGQMAPTSTRLTHQRRRNGHVPRIKTRCTCKDDQGSQGRAKSRDRGCRQAVDEDSEDISVHHAHVEPQLTQSTRQMVVNETADTMDPNMTSGHADEAATHLEQPPDESTTQQPGQTPYDQTSNGEGRGEAVNGDDEVKGSKDNDRKASNGVDGWQH</sequence>
<feature type="compositionally biased region" description="Polar residues" evidence="1">
    <location>
        <begin position="153"/>
        <end position="176"/>
    </location>
</feature>
<feature type="compositionally biased region" description="Basic and acidic residues" evidence="1">
    <location>
        <begin position="126"/>
        <end position="136"/>
    </location>
</feature>
<evidence type="ECO:0000313" key="2">
    <source>
        <dbReference type="EMBL" id="KIJ15257.1"/>
    </source>
</evidence>
<gene>
    <name evidence="2" type="ORF">PAXINDRAFT_11799</name>
</gene>
<evidence type="ECO:0000256" key="1">
    <source>
        <dbReference type="SAM" id="MobiDB-lite"/>
    </source>
</evidence>
<feature type="region of interest" description="Disordered" evidence="1">
    <location>
        <begin position="67"/>
        <end position="241"/>
    </location>
</feature>
<proteinExistence type="predicted"/>
<feature type="compositionally biased region" description="Basic residues" evidence="1">
    <location>
        <begin position="97"/>
        <end position="113"/>
    </location>
</feature>
<reference evidence="2 3" key="1">
    <citation type="submission" date="2014-06" db="EMBL/GenBank/DDBJ databases">
        <authorList>
            <consortium name="DOE Joint Genome Institute"/>
            <person name="Kuo A."/>
            <person name="Kohler A."/>
            <person name="Nagy L.G."/>
            <person name="Floudas D."/>
            <person name="Copeland A."/>
            <person name="Barry K.W."/>
            <person name="Cichocki N."/>
            <person name="Veneault-Fourrey C."/>
            <person name="LaButti K."/>
            <person name="Lindquist E.A."/>
            <person name="Lipzen A."/>
            <person name="Lundell T."/>
            <person name="Morin E."/>
            <person name="Murat C."/>
            <person name="Sun H."/>
            <person name="Tunlid A."/>
            <person name="Henrissat B."/>
            <person name="Grigoriev I.V."/>
            <person name="Hibbett D.S."/>
            <person name="Martin F."/>
            <person name="Nordberg H.P."/>
            <person name="Cantor M.N."/>
            <person name="Hua S.X."/>
        </authorList>
    </citation>
    <scope>NUCLEOTIDE SEQUENCE [LARGE SCALE GENOMIC DNA]</scope>
    <source>
        <strain evidence="2 3">ATCC 200175</strain>
    </source>
</reference>
<keyword evidence="3" id="KW-1185">Reference proteome</keyword>
<organism evidence="2 3">
    <name type="scientific">Paxillus involutus ATCC 200175</name>
    <dbReference type="NCBI Taxonomy" id="664439"/>
    <lineage>
        <taxon>Eukaryota</taxon>
        <taxon>Fungi</taxon>
        <taxon>Dikarya</taxon>
        <taxon>Basidiomycota</taxon>
        <taxon>Agaricomycotina</taxon>
        <taxon>Agaricomycetes</taxon>
        <taxon>Agaricomycetidae</taxon>
        <taxon>Boletales</taxon>
        <taxon>Paxilineae</taxon>
        <taxon>Paxillaceae</taxon>
        <taxon>Paxillus</taxon>
    </lineage>
</organism>
<dbReference type="HOGENOM" id="CLU_1152079_0_0_1"/>